<dbReference type="AlphaFoldDB" id="A0A5B8SRT7"/>
<dbReference type="SUPFAM" id="SSF51206">
    <property type="entry name" value="cAMP-binding domain-like"/>
    <property type="match status" value="1"/>
</dbReference>
<dbReference type="InterPro" id="IPR012318">
    <property type="entry name" value="HTH_CRP"/>
</dbReference>
<gene>
    <name evidence="5" type="ORF">FGL86_07890</name>
</gene>
<dbReference type="GO" id="GO:0005829">
    <property type="term" value="C:cytosol"/>
    <property type="evidence" value="ECO:0007669"/>
    <property type="project" value="TreeGrafter"/>
</dbReference>
<evidence type="ECO:0000259" key="4">
    <source>
        <dbReference type="PROSITE" id="PS51063"/>
    </source>
</evidence>
<evidence type="ECO:0000313" key="5">
    <source>
        <dbReference type="EMBL" id="QEA39001.1"/>
    </source>
</evidence>
<dbReference type="SUPFAM" id="SSF46785">
    <property type="entry name" value="Winged helix' DNA-binding domain"/>
    <property type="match status" value="1"/>
</dbReference>
<dbReference type="PANTHER" id="PTHR24567">
    <property type="entry name" value="CRP FAMILY TRANSCRIPTIONAL REGULATORY PROTEIN"/>
    <property type="match status" value="1"/>
</dbReference>
<keyword evidence="2" id="KW-0238">DNA-binding</keyword>
<dbReference type="KEGG" id="paur:FGL86_07890"/>
<dbReference type="EMBL" id="CP042382">
    <property type="protein sequence ID" value="QEA39001.1"/>
    <property type="molecule type" value="Genomic_DNA"/>
</dbReference>
<evidence type="ECO:0000313" key="6">
    <source>
        <dbReference type="Proteomes" id="UP000321272"/>
    </source>
</evidence>
<dbReference type="PANTHER" id="PTHR24567:SF74">
    <property type="entry name" value="HTH-TYPE TRANSCRIPTIONAL REGULATOR ARCR"/>
    <property type="match status" value="1"/>
</dbReference>
<dbReference type="InterPro" id="IPR018490">
    <property type="entry name" value="cNMP-bd_dom_sf"/>
</dbReference>
<organism evidence="5 6">
    <name type="scientific">Pistricoccus aurantiacus</name>
    <dbReference type="NCBI Taxonomy" id="1883414"/>
    <lineage>
        <taxon>Bacteria</taxon>
        <taxon>Pseudomonadati</taxon>
        <taxon>Pseudomonadota</taxon>
        <taxon>Gammaproteobacteria</taxon>
        <taxon>Oceanospirillales</taxon>
        <taxon>Halomonadaceae</taxon>
        <taxon>Pistricoccus</taxon>
    </lineage>
</organism>
<dbReference type="InterPro" id="IPR050397">
    <property type="entry name" value="Env_Response_Regulators"/>
</dbReference>
<evidence type="ECO:0000256" key="1">
    <source>
        <dbReference type="ARBA" id="ARBA00023015"/>
    </source>
</evidence>
<dbReference type="Gene3D" id="1.10.10.10">
    <property type="entry name" value="Winged helix-like DNA-binding domain superfamily/Winged helix DNA-binding domain"/>
    <property type="match status" value="1"/>
</dbReference>
<dbReference type="OrthoDB" id="8969464at2"/>
<dbReference type="GO" id="GO:0003700">
    <property type="term" value="F:DNA-binding transcription factor activity"/>
    <property type="evidence" value="ECO:0007669"/>
    <property type="project" value="TreeGrafter"/>
</dbReference>
<reference evidence="5 6" key="1">
    <citation type="submission" date="2019-06" db="EMBL/GenBank/DDBJ databases">
        <title>Genome analyses of bacteria isolated from kimchi.</title>
        <authorList>
            <person name="Lee S."/>
            <person name="Ahn S."/>
            <person name="Roh S."/>
        </authorList>
    </citation>
    <scope>NUCLEOTIDE SEQUENCE [LARGE SCALE GENOMIC DNA]</scope>
    <source>
        <strain evidence="5 6">CBA4606</strain>
    </source>
</reference>
<feature type="domain" description="HTH crp-type" evidence="4">
    <location>
        <begin position="147"/>
        <end position="213"/>
    </location>
</feature>
<dbReference type="Gene3D" id="2.60.120.10">
    <property type="entry name" value="Jelly Rolls"/>
    <property type="match status" value="1"/>
</dbReference>
<dbReference type="InterPro" id="IPR036390">
    <property type="entry name" value="WH_DNA-bd_sf"/>
</dbReference>
<dbReference type="Pfam" id="PF13545">
    <property type="entry name" value="HTH_Crp_2"/>
    <property type="match status" value="1"/>
</dbReference>
<dbReference type="Proteomes" id="UP000321272">
    <property type="component" value="Chromosome"/>
</dbReference>
<dbReference type="CDD" id="cd00038">
    <property type="entry name" value="CAP_ED"/>
    <property type="match status" value="1"/>
</dbReference>
<dbReference type="RefSeq" id="WP_147184057.1">
    <property type="nucleotide sequence ID" value="NZ_CP042382.1"/>
</dbReference>
<protein>
    <submittedName>
        <fullName evidence="5">Crp/Fnr family transcriptional regulator</fullName>
    </submittedName>
</protein>
<evidence type="ECO:0000256" key="2">
    <source>
        <dbReference type="ARBA" id="ARBA00023125"/>
    </source>
</evidence>
<dbReference type="PROSITE" id="PS51063">
    <property type="entry name" value="HTH_CRP_2"/>
    <property type="match status" value="1"/>
</dbReference>
<proteinExistence type="predicted"/>
<keyword evidence="3" id="KW-0804">Transcription</keyword>
<keyword evidence="6" id="KW-1185">Reference proteome</keyword>
<accession>A0A5B8SRT7</accession>
<dbReference type="GO" id="GO:0003677">
    <property type="term" value="F:DNA binding"/>
    <property type="evidence" value="ECO:0007669"/>
    <property type="project" value="UniProtKB-KW"/>
</dbReference>
<name>A0A5B8SRT7_9GAMM</name>
<sequence length="235" mass="26104">MPAPPAPDAANRLIDGLPAESRRRLLRHCEPMTLTFGEILSEPHQPLEYVYFPQSGFISLIQVMSKSRSLEVGLVGNEGLCGASLVLGINALPQRALVQGAGTAWRLSAVQLQEELKADAPLRERLGHYQYVQLAQASLGAACFHFHDIEQRLARWLLMTQDRAQADRFYLTHEFLADMLGVRRSGVTTAAGTLQARALIHYSRGQISILDRAGLEATSCECYAITQRDYDRWLG</sequence>
<dbReference type="InterPro" id="IPR000595">
    <property type="entry name" value="cNMP-bd_dom"/>
</dbReference>
<evidence type="ECO:0000256" key="3">
    <source>
        <dbReference type="ARBA" id="ARBA00023163"/>
    </source>
</evidence>
<keyword evidence="1" id="KW-0805">Transcription regulation</keyword>
<dbReference type="InterPro" id="IPR036388">
    <property type="entry name" value="WH-like_DNA-bd_sf"/>
</dbReference>
<dbReference type="InterPro" id="IPR014710">
    <property type="entry name" value="RmlC-like_jellyroll"/>
</dbReference>